<dbReference type="AlphaFoldDB" id="A0A9P4NEH8"/>
<sequence>MPEDVLNSVKTNIHFYIPSSVVTYFKGREALLEELKRELTRPTGDVQKRFVIYGFPGSGKTQFCCKLAQNLRPLFWGIFYIDASSRANAEASLCNIAIQGRVAATKEAAKHFLANAGLPWMLIIDNADDEGLELEDYFPPGERGCILITTRDSDKKHLGTIGSRFCSFERLTDNEAEELLLTTAEEQSPYKDEARREAKKISKTLHCLPLALVLAGQTIRRRYASWIGYLSYFKNNRQALARKTIKRGKAPDKHERERRVCVYVNFEPLLTGMETSTDQAASDAFELMQLFAFLHHRNIRRDILIKAVRNPRIEDSASRAEQEDPNALPQRRSKGWVDGVKQQLLRVAEQLLTNPKYSWLFIQQRTVLPAILRPDALVDGEVDPVRLDQAIYHLQKHSFISPGEEPDTYTVHPLIHEWMRIRLDSPGREAIWCEAAAIVLAKCIILDASSLSPERVAMRTSRHFISTQLLPHIRHVQDCQQSLNDKFETVQQQTRRTLFPMLSNASLTPPEALRIAKFSIVYFQCGEWKVARQLQEQVRTYVIQMRGMDHPACHRITAALSATYYHLDMFPDSIRMMRELVASSKRMYGDDHPQTLKAVDSLAQFLCYSGRLTESLELHTKAWEGFKALKSHGPKHKDSLLALRHLGAVKSRFFCYEESATLCQLALDGLSACNDVEDEILFTKEDLALALAAEKREADRAIALMDEVLERRKIIWGEEGAYTLFAELNYGRVEHSLGRYLAAEARLQRLLPIGIRSVGKTHNAVILGEMFLARSWVGLRRYAEAEELYKRVLLDHAEGGRQKGSDDHVQRILAEWFLVECYYESGKFDEAHDAAENLLDSLAKIGDAGYGLKHPLHGQVVKKLVEIERRMRGDMQLEGG</sequence>
<proteinExistence type="predicted"/>
<dbReference type="SUPFAM" id="SSF52540">
    <property type="entry name" value="P-loop containing nucleoside triphosphate hydrolases"/>
    <property type="match status" value="1"/>
</dbReference>
<dbReference type="PANTHER" id="PTHR46082">
    <property type="entry name" value="ATP/GTP-BINDING PROTEIN-RELATED"/>
    <property type="match status" value="1"/>
</dbReference>
<evidence type="ECO:0008006" key="4">
    <source>
        <dbReference type="Google" id="ProtNLM"/>
    </source>
</evidence>
<dbReference type="PANTHER" id="PTHR46082:SF6">
    <property type="entry name" value="AAA+ ATPASE DOMAIN-CONTAINING PROTEIN-RELATED"/>
    <property type="match status" value="1"/>
</dbReference>
<evidence type="ECO:0000256" key="1">
    <source>
        <dbReference type="SAM" id="MobiDB-lite"/>
    </source>
</evidence>
<gene>
    <name evidence="2" type="ORF">EJ08DRAFT_599894</name>
</gene>
<dbReference type="CDD" id="cd00009">
    <property type="entry name" value="AAA"/>
    <property type="match status" value="1"/>
</dbReference>
<name>A0A9P4NEH8_9PEZI</name>
<reference evidence="2" key="1">
    <citation type="journal article" date="2020" name="Stud. Mycol.">
        <title>101 Dothideomycetes genomes: a test case for predicting lifestyles and emergence of pathogens.</title>
        <authorList>
            <person name="Haridas S."/>
            <person name="Albert R."/>
            <person name="Binder M."/>
            <person name="Bloem J."/>
            <person name="Labutti K."/>
            <person name="Salamov A."/>
            <person name="Andreopoulos B."/>
            <person name="Baker S."/>
            <person name="Barry K."/>
            <person name="Bills G."/>
            <person name="Bluhm B."/>
            <person name="Cannon C."/>
            <person name="Castanera R."/>
            <person name="Culley D."/>
            <person name="Daum C."/>
            <person name="Ezra D."/>
            <person name="Gonzalez J."/>
            <person name="Henrissat B."/>
            <person name="Kuo A."/>
            <person name="Liang C."/>
            <person name="Lipzen A."/>
            <person name="Lutzoni F."/>
            <person name="Magnuson J."/>
            <person name="Mondo S."/>
            <person name="Nolan M."/>
            <person name="Ohm R."/>
            <person name="Pangilinan J."/>
            <person name="Park H.-J."/>
            <person name="Ramirez L."/>
            <person name="Alfaro M."/>
            <person name="Sun H."/>
            <person name="Tritt A."/>
            <person name="Yoshinaga Y."/>
            <person name="Zwiers L.-H."/>
            <person name="Turgeon B."/>
            <person name="Goodwin S."/>
            <person name="Spatafora J."/>
            <person name="Crous P."/>
            <person name="Grigoriev I."/>
        </authorList>
    </citation>
    <scope>NUCLEOTIDE SEQUENCE</scope>
    <source>
        <strain evidence="2">CBS 130266</strain>
    </source>
</reference>
<organism evidence="2 3">
    <name type="scientific">Tothia fuscella</name>
    <dbReference type="NCBI Taxonomy" id="1048955"/>
    <lineage>
        <taxon>Eukaryota</taxon>
        <taxon>Fungi</taxon>
        <taxon>Dikarya</taxon>
        <taxon>Ascomycota</taxon>
        <taxon>Pezizomycotina</taxon>
        <taxon>Dothideomycetes</taxon>
        <taxon>Pleosporomycetidae</taxon>
        <taxon>Venturiales</taxon>
        <taxon>Cylindrosympodiaceae</taxon>
        <taxon>Tothia</taxon>
    </lineage>
</organism>
<evidence type="ECO:0000313" key="2">
    <source>
        <dbReference type="EMBL" id="KAF2417663.1"/>
    </source>
</evidence>
<dbReference type="InterPro" id="IPR027417">
    <property type="entry name" value="P-loop_NTPase"/>
</dbReference>
<dbReference type="Proteomes" id="UP000800235">
    <property type="component" value="Unassembled WGS sequence"/>
</dbReference>
<protein>
    <recommendedName>
        <fullName evidence="4">NB-ARC domain-containing protein</fullName>
    </recommendedName>
</protein>
<keyword evidence="3" id="KW-1185">Reference proteome</keyword>
<dbReference type="Gene3D" id="1.25.40.10">
    <property type="entry name" value="Tetratricopeptide repeat domain"/>
    <property type="match status" value="2"/>
</dbReference>
<dbReference type="InterPro" id="IPR053137">
    <property type="entry name" value="NLR-like"/>
</dbReference>
<dbReference type="Pfam" id="PF13374">
    <property type="entry name" value="TPR_10"/>
    <property type="match status" value="1"/>
</dbReference>
<dbReference type="EMBL" id="MU007136">
    <property type="protein sequence ID" value="KAF2417663.1"/>
    <property type="molecule type" value="Genomic_DNA"/>
</dbReference>
<dbReference type="OrthoDB" id="5086500at2759"/>
<accession>A0A9P4NEH8</accession>
<dbReference type="InterPro" id="IPR011990">
    <property type="entry name" value="TPR-like_helical_dom_sf"/>
</dbReference>
<dbReference type="Gene3D" id="3.40.50.300">
    <property type="entry name" value="P-loop containing nucleotide triphosphate hydrolases"/>
    <property type="match status" value="1"/>
</dbReference>
<feature type="region of interest" description="Disordered" evidence="1">
    <location>
        <begin position="314"/>
        <end position="333"/>
    </location>
</feature>
<comment type="caution">
    <text evidence="2">The sequence shown here is derived from an EMBL/GenBank/DDBJ whole genome shotgun (WGS) entry which is preliminary data.</text>
</comment>
<dbReference type="SUPFAM" id="SSF48452">
    <property type="entry name" value="TPR-like"/>
    <property type="match status" value="2"/>
</dbReference>
<evidence type="ECO:0000313" key="3">
    <source>
        <dbReference type="Proteomes" id="UP000800235"/>
    </source>
</evidence>